<keyword evidence="3" id="KW-1185">Reference proteome</keyword>
<dbReference type="AlphaFoldDB" id="A0AA39V652"/>
<evidence type="ECO:0000313" key="2">
    <source>
        <dbReference type="EMBL" id="KAK0513569.1"/>
    </source>
</evidence>
<accession>A0AA39V652</accession>
<dbReference type="Proteomes" id="UP001166286">
    <property type="component" value="Unassembled WGS sequence"/>
</dbReference>
<proteinExistence type="predicted"/>
<feature type="signal peptide" evidence="1">
    <location>
        <begin position="1"/>
        <end position="25"/>
    </location>
</feature>
<gene>
    <name evidence="2" type="ORF">JMJ35_003933</name>
</gene>
<organism evidence="2 3">
    <name type="scientific">Cladonia borealis</name>
    <dbReference type="NCBI Taxonomy" id="184061"/>
    <lineage>
        <taxon>Eukaryota</taxon>
        <taxon>Fungi</taxon>
        <taxon>Dikarya</taxon>
        <taxon>Ascomycota</taxon>
        <taxon>Pezizomycotina</taxon>
        <taxon>Lecanoromycetes</taxon>
        <taxon>OSLEUM clade</taxon>
        <taxon>Lecanoromycetidae</taxon>
        <taxon>Lecanorales</taxon>
        <taxon>Lecanorineae</taxon>
        <taxon>Cladoniaceae</taxon>
        <taxon>Cladonia</taxon>
    </lineage>
</organism>
<comment type="caution">
    <text evidence="2">The sequence shown here is derived from an EMBL/GenBank/DDBJ whole genome shotgun (WGS) entry which is preliminary data.</text>
</comment>
<protein>
    <recommendedName>
        <fullName evidence="4">Ecp2 effector protein domain-containing protein</fullName>
    </recommendedName>
</protein>
<sequence length="193" mass="20566">MNTLKTVRKLMTFQILTAFLASGASIPTTISSTPVISNSTTAIINTSNSSLTDKPSCVVPTGKDISISVRACQPALNQLMQQPDSSTPIEYHWSGLELRLTEAPCIISLDCIGPNDEIMLSPQEIAGAAYWIIAKCELARAGWMHIDGSHGWLLSVIGAAEPNDITNTTMGETGNTSLLEDHGEGYVGLTETS</sequence>
<name>A0AA39V652_9LECA</name>
<evidence type="ECO:0008006" key="4">
    <source>
        <dbReference type="Google" id="ProtNLM"/>
    </source>
</evidence>
<feature type="chain" id="PRO_5041220263" description="Ecp2 effector protein domain-containing protein" evidence="1">
    <location>
        <begin position="26"/>
        <end position="193"/>
    </location>
</feature>
<reference evidence="2" key="1">
    <citation type="submission" date="2023-03" db="EMBL/GenBank/DDBJ databases">
        <title>Complete genome of Cladonia borealis.</title>
        <authorList>
            <person name="Park H."/>
        </authorList>
    </citation>
    <scope>NUCLEOTIDE SEQUENCE</scope>
    <source>
        <strain evidence="2">ANT050790</strain>
    </source>
</reference>
<evidence type="ECO:0000256" key="1">
    <source>
        <dbReference type="SAM" id="SignalP"/>
    </source>
</evidence>
<evidence type="ECO:0000313" key="3">
    <source>
        <dbReference type="Proteomes" id="UP001166286"/>
    </source>
</evidence>
<dbReference type="EMBL" id="JAFEKC020000007">
    <property type="protein sequence ID" value="KAK0513569.1"/>
    <property type="molecule type" value="Genomic_DNA"/>
</dbReference>
<keyword evidence="1" id="KW-0732">Signal</keyword>